<evidence type="ECO:0000256" key="7">
    <source>
        <dbReference type="ARBA" id="ARBA00067380"/>
    </source>
</evidence>
<keyword evidence="1" id="KW-0343">GTPase activation</keyword>
<dbReference type="OrthoDB" id="2357150at2759"/>
<dbReference type="AlphaFoldDB" id="A0A7R9PXN7"/>
<dbReference type="GO" id="GO:0005643">
    <property type="term" value="C:nuclear pore"/>
    <property type="evidence" value="ECO:0007669"/>
    <property type="project" value="TreeGrafter"/>
</dbReference>
<keyword evidence="12" id="KW-1185">Reference proteome</keyword>
<name>A0A7R9PXN7_9ACAR</name>
<evidence type="ECO:0000256" key="2">
    <source>
        <dbReference type="ARBA" id="ARBA00022553"/>
    </source>
</evidence>
<comment type="subunit">
    <text evidence="6">Interacts with RAN (via C-terminus of GTP-bound form) but not with GDP-bound RAN. Identified in a complex composed of RAN, RANGAP1 and RANBP1. Identified in a complex that contains TNPO1, RAN and RANBP1. Identified in a complex that contains CSE1L, KPNA2, RAN and RANBP1. Identified in a complex with nucleotide-free RAN and RCC1.</text>
</comment>
<dbReference type="GO" id="GO:0005096">
    <property type="term" value="F:GTPase activator activity"/>
    <property type="evidence" value="ECO:0007669"/>
    <property type="project" value="UniProtKB-KW"/>
</dbReference>
<evidence type="ECO:0000256" key="8">
    <source>
        <dbReference type="ARBA" id="ARBA00081162"/>
    </source>
</evidence>
<dbReference type="EMBL" id="CAJPIZ010002123">
    <property type="protein sequence ID" value="CAG2104569.1"/>
    <property type="molecule type" value="Genomic_DNA"/>
</dbReference>
<dbReference type="FunFam" id="2.30.29.30:FF:000824">
    <property type="entry name" value="Ran-specific GTPase-activating protein"/>
    <property type="match status" value="1"/>
</dbReference>
<feature type="compositionally biased region" description="Basic and acidic residues" evidence="9">
    <location>
        <begin position="195"/>
        <end position="204"/>
    </location>
</feature>
<dbReference type="Proteomes" id="UP000759131">
    <property type="component" value="Unassembled WGS sequence"/>
</dbReference>
<gene>
    <name evidence="11" type="ORF">OSB1V03_LOCUS4585</name>
</gene>
<dbReference type="SUPFAM" id="SSF50729">
    <property type="entry name" value="PH domain-like"/>
    <property type="match status" value="1"/>
</dbReference>
<dbReference type="EMBL" id="OC856698">
    <property type="protein sequence ID" value="CAD7624139.1"/>
    <property type="molecule type" value="Genomic_DNA"/>
</dbReference>
<evidence type="ECO:0000256" key="6">
    <source>
        <dbReference type="ARBA" id="ARBA00066150"/>
    </source>
</evidence>
<evidence type="ECO:0000259" key="10">
    <source>
        <dbReference type="PROSITE" id="PS50196"/>
    </source>
</evidence>
<evidence type="ECO:0000256" key="3">
    <source>
        <dbReference type="ARBA" id="ARBA00022990"/>
    </source>
</evidence>
<dbReference type="GO" id="GO:0005737">
    <property type="term" value="C:cytoplasm"/>
    <property type="evidence" value="ECO:0007669"/>
    <property type="project" value="TreeGrafter"/>
</dbReference>
<feature type="domain" description="RanBD1" evidence="10">
    <location>
        <begin position="44"/>
        <end position="182"/>
    </location>
</feature>
<comment type="similarity">
    <text evidence="5">Belongs to the RANBP1 family.</text>
</comment>
<sequence length="240" mass="27639">MSDTTPTPADKVEPTTATDGHKTDDAKSRERTESESADSNPDIHFDPIIQLPLIDLKSLEEDETELLKLRAKLYRYDTTEETPQFKERGTGEVKLLRHNQIRAVRILMRRDKTLKLCANHYIMPAMELKKHQNSEKVFVWSTFADLSDETPKPETLAIRFGNAENAQKFKEVFEESKEFVSDPDDQITNTLNKMHIKDENKSDTEDSDSEEDDSESETTKESADKEEVQKDQKTETKEVK</sequence>
<dbReference type="CDD" id="cd13179">
    <property type="entry name" value="RanBD_RanBP1"/>
    <property type="match status" value="1"/>
</dbReference>
<feature type="compositionally biased region" description="Basic and acidic residues" evidence="9">
    <location>
        <begin position="217"/>
        <end position="240"/>
    </location>
</feature>
<feature type="compositionally biased region" description="Acidic residues" evidence="9">
    <location>
        <begin position="205"/>
        <end position="216"/>
    </location>
</feature>
<proteinExistence type="inferred from homology"/>
<dbReference type="PANTHER" id="PTHR23138:SF94">
    <property type="entry name" value="RAN BINDING PROTEIN 1"/>
    <property type="match status" value="1"/>
</dbReference>
<dbReference type="PROSITE" id="PS50196">
    <property type="entry name" value="RANBD1"/>
    <property type="match status" value="1"/>
</dbReference>
<evidence type="ECO:0000256" key="9">
    <source>
        <dbReference type="SAM" id="MobiDB-lite"/>
    </source>
</evidence>
<feature type="region of interest" description="Disordered" evidence="9">
    <location>
        <begin position="1"/>
        <end position="43"/>
    </location>
</feature>
<evidence type="ECO:0000256" key="4">
    <source>
        <dbReference type="ARBA" id="ARBA00056716"/>
    </source>
</evidence>
<evidence type="ECO:0000313" key="11">
    <source>
        <dbReference type="EMBL" id="CAD7624139.1"/>
    </source>
</evidence>
<evidence type="ECO:0000256" key="5">
    <source>
        <dbReference type="ARBA" id="ARBA00061276"/>
    </source>
</evidence>
<accession>A0A7R9PXN7</accession>
<organism evidence="11">
    <name type="scientific">Medioppia subpectinata</name>
    <dbReference type="NCBI Taxonomy" id="1979941"/>
    <lineage>
        <taxon>Eukaryota</taxon>
        <taxon>Metazoa</taxon>
        <taxon>Ecdysozoa</taxon>
        <taxon>Arthropoda</taxon>
        <taxon>Chelicerata</taxon>
        <taxon>Arachnida</taxon>
        <taxon>Acari</taxon>
        <taxon>Acariformes</taxon>
        <taxon>Sarcoptiformes</taxon>
        <taxon>Oribatida</taxon>
        <taxon>Brachypylina</taxon>
        <taxon>Oppioidea</taxon>
        <taxon>Oppiidae</taxon>
        <taxon>Medioppia</taxon>
    </lineage>
</organism>
<dbReference type="InterPro" id="IPR011993">
    <property type="entry name" value="PH-like_dom_sf"/>
</dbReference>
<dbReference type="InterPro" id="IPR000156">
    <property type="entry name" value="Ran_bind_dom"/>
</dbReference>
<dbReference type="InterPro" id="IPR045256">
    <property type="entry name" value="RanBP1_RanBD"/>
</dbReference>
<dbReference type="Pfam" id="PF00638">
    <property type="entry name" value="Ran_BP1"/>
    <property type="match status" value="1"/>
</dbReference>
<dbReference type="Gene3D" id="2.30.29.30">
    <property type="entry name" value="Pleckstrin-homology domain (PH domain)/Phosphotyrosine-binding domain (PTB)"/>
    <property type="match status" value="1"/>
</dbReference>
<dbReference type="GO" id="GO:0006913">
    <property type="term" value="P:nucleocytoplasmic transport"/>
    <property type="evidence" value="ECO:0007669"/>
    <property type="project" value="InterPro"/>
</dbReference>
<feature type="compositionally biased region" description="Basic and acidic residues" evidence="9">
    <location>
        <begin position="19"/>
        <end position="34"/>
    </location>
</feature>
<keyword evidence="3" id="KW-0007">Acetylation</keyword>
<protein>
    <recommendedName>
        <fullName evidence="7">Ran-specific GTPase-activating protein</fullName>
    </recommendedName>
    <alternativeName>
        <fullName evidence="8">Ran-binding protein 1</fullName>
    </alternativeName>
</protein>
<dbReference type="InterPro" id="IPR045255">
    <property type="entry name" value="RanBP1-like"/>
</dbReference>
<reference evidence="11" key="1">
    <citation type="submission" date="2020-11" db="EMBL/GenBank/DDBJ databases">
        <authorList>
            <person name="Tran Van P."/>
        </authorList>
    </citation>
    <scope>NUCLEOTIDE SEQUENCE</scope>
</reference>
<keyword evidence="2" id="KW-0597">Phosphoprotein</keyword>
<dbReference type="SMART" id="SM00160">
    <property type="entry name" value="RanBD"/>
    <property type="match status" value="1"/>
</dbReference>
<comment type="function">
    <text evidence="4">Plays a role in RAN-dependent nucleocytoplasmic transport. Alleviates the TNPO1-dependent inhibition of RAN GTPase activity and mediates the dissociation of RAN from proteins involved in transport into the nucleus. Induces a conformation change in the complex formed by XPO1 and RAN that triggers the release of the nuclear export signal of cargo proteins. Promotes the disassembly of the complex formed by RAN and importin beta. Promotes dissociation of RAN from a complex with KPNA2 and CSE1L. Required for normal mitotic spindle assembly and normal progress through mitosis via its effect on RAN. Does not increase the RAN GTPase activity by itself, but increases GTP hydrolysis mediated by RANGAP1. Inhibits RCC1-dependent exchange of RAN-bound GDP by GTP.</text>
</comment>
<dbReference type="PANTHER" id="PTHR23138">
    <property type="entry name" value="RAN BINDING PROTEIN"/>
    <property type="match status" value="1"/>
</dbReference>
<feature type="region of interest" description="Disordered" evidence="9">
    <location>
        <begin position="192"/>
        <end position="240"/>
    </location>
</feature>
<evidence type="ECO:0000313" key="12">
    <source>
        <dbReference type="Proteomes" id="UP000759131"/>
    </source>
</evidence>
<evidence type="ECO:0000256" key="1">
    <source>
        <dbReference type="ARBA" id="ARBA00022468"/>
    </source>
</evidence>